<organism evidence="6 7">
    <name type="scientific">Desulfurispirillum indicum (strain ATCC BAA-1389 / DSM 22839 / S5)</name>
    <dbReference type="NCBI Taxonomy" id="653733"/>
    <lineage>
        <taxon>Bacteria</taxon>
        <taxon>Pseudomonadati</taxon>
        <taxon>Chrysiogenota</taxon>
        <taxon>Chrysiogenia</taxon>
        <taxon>Chrysiogenales</taxon>
        <taxon>Chrysiogenaceae</taxon>
        <taxon>Desulfurispirillum</taxon>
    </lineage>
</organism>
<dbReference type="eggNOG" id="COG0146">
    <property type="taxonomic scope" value="Bacteria"/>
</dbReference>
<evidence type="ECO:0000259" key="5">
    <source>
        <dbReference type="Pfam" id="PF19278"/>
    </source>
</evidence>
<dbReference type="AlphaFoldDB" id="E6W705"/>
<evidence type="ECO:0000259" key="2">
    <source>
        <dbReference type="Pfam" id="PF01968"/>
    </source>
</evidence>
<dbReference type="eggNOG" id="COG0145">
    <property type="taxonomic scope" value="Bacteria"/>
</dbReference>
<dbReference type="GO" id="GO:0017168">
    <property type="term" value="F:5-oxoprolinase (ATP-hydrolyzing) activity"/>
    <property type="evidence" value="ECO:0007669"/>
    <property type="project" value="UniProtKB-EC"/>
</dbReference>
<dbReference type="Proteomes" id="UP000002572">
    <property type="component" value="Chromosome"/>
</dbReference>
<dbReference type="InterPro" id="IPR002821">
    <property type="entry name" value="Hydantoinase_A"/>
</dbReference>
<comment type="similarity">
    <text evidence="1">Belongs to the oxoprolinase family.</text>
</comment>
<feature type="domain" description="Hydantoinase B/oxoprolinase" evidence="3">
    <location>
        <begin position="697"/>
        <end position="1203"/>
    </location>
</feature>
<dbReference type="GO" id="GO:0005829">
    <property type="term" value="C:cytosol"/>
    <property type="evidence" value="ECO:0007669"/>
    <property type="project" value="TreeGrafter"/>
</dbReference>
<evidence type="ECO:0000259" key="4">
    <source>
        <dbReference type="Pfam" id="PF05378"/>
    </source>
</evidence>
<dbReference type="OrthoDB" id="9759608at2"/>
<dbReference type="EMBL" id="CP002432">
    <property type="protein sequence ID" value="ADU65083.1"/>
    <property type="molecule type" value="Genomic_DNA"/>
</dbReference>
<dbReference type="EC" id="3.5.2.9" evidence="6"/>
<evidence type="ECO:0000313" key="7">
    <source>
        <dbReference type="Proteomes" id="UP000002572"/>
    </source>
</evidence>
<dbReference type="HOGENOM" id="CLU_002157_0_0_0"/>
<dbReference type="STRING" id="653733.Selin_0327"/>
<proteinExistence type="inferred from homology"/>
<dbReference type="Pfam" id="PF01968">
    <property type="entry name" value="Hydantoinase_A"/>
    <property type="match status" value="1"/>
</dbReference>
<evidence type="ECO:0000313" key="6">
    <source>
        <dbReference type="EMBL" id="ADU65083.1"/>
    </source>
</evidence>
<dbReference type="Pfam" id="PF19278">
    <property type="entry name" value="Hydant_A_C"/>
    <property type="match status" value="1"/>
</dbReference>
<keyword evidence="7" id="KW-1185">Reference proteome</keyword>
<keyword evidence="6" id="KW-0378">Hydrolase</keyword>
<evidence type="ECO:0000259" key="3">
    <source>
        <dbReference type="Pfam" id="PF02538"/>
    </source>
</evidence>
<dbReference type="RefSeq" id="WP_013504972.1">
    <property type="nucleotide sequence ID" value="NC_014836.1"/>
</dbReference>
<gene>
    <name evidence="6" type="ordered locus">Selin_0327</name>
</gene>
<dbReference type="KEGG" id="din:Selin_0327"/>
<evidence type="ECO:0000256" key="1">
    <source>
        <dbReference type="ARBA" id="ARBA00010403"/>
    </source>
</evidence>
<dbReference type="GO" id="GO:0006749">
    <property type="term" value="P:glutathione metabolic process"/>
    <property type="evidence" value="ECO:0007669"/>
    <property type="project" value="TreeGrafter"/>
</dbReference>
<dbReference type="InterPro" id="IPR008040">
    <property type="entry name" value="Hydant_A_N"/>
</dbReference>
<dbReference type="PANTHER" id="PTHR11365">
    <property type="entry name" value="5-OXOPROLINASE RELATED"/>
    <property type="match status" value="1"/>
</dbReference>
<name>E6W705_DESIS</name>
<dbReference type="InterPro" id="IPR049517">
    <property type="entry name" value="ACX-like_C"/>
</dbReference>
<feature type="domain" description="Hydantoinase/oxoprolinase N-terminal" evidence="4">
    <location>
        <begin position="11"/>
        <end position="189"/>
    </location>
</feature>
<dbReference type="Pfam" id="PF05378">
    <property type="entry name" value="Hydant_A_N"/>
    <property type="match status" value="1"/>
</dbReference>
<dbReference type="InterPro" id="IPR003692">
    <property type="entry name" value="Hydantoinase_B"/>
</dbReference>
<accession>E6W705</accession>
<feature type="domain" description="Hydantoinase A/oxoprolinase" evidence="2">
    <location>
        <begin position="209"/>
        <end position="495"/>
    </location>
</feature>
<feature type="domain" description="Acetophenone carboxylase-like C-terminal" evidence="5">
    <location>
        <begin position="624"/>
        <end position="672"/>
    </location>
</feature>
<dbReference type="InParanoid" id="E6W705"/>
<dbReference type="PANTHER" id="PTHR11365:SF23">
    <property type="entry name" value="HYPOTHETICAL 5-OXOPROLINASE (EUROFUNG)-RELATED"/>
    <property type="match status" value="1"/>
</dbReference>
<sequence>MNPSNPRQWQFWIDRGGTFTDVIARTPDGSILTRKLLSENPGHYDDAALQGIRDLLGLDTTAPIPPEHIDAVKMGTTVATNALLERKGEPTLLLITKGFADALRIGYQARPHIFALEIALPELLYGDVVEVDERIMADGTVLQAPDEQQVRNALQRAYNSGLRSCAIAFLHGYRFPRHEQQVARIARDLGFPQVSVSHQVSPLIKFVGRGDTTVVDAYLSPILRRYANRVAAALGNTRLQFMKSDGGLTNARCFAGKDAILSGPAGGIVGCIHTARIAGYDQVIGFDMGGTSTDVSHYSGELERSFETVIAGVRMRVPMMTIHTVAAGGGSILHFDGSRYRVGPDSAGADPGPACYRRGGPLSVTDINVMLGKLQPRFFPAVFGPHGNEPLDAEIVAEHFQELTRQIRAATGDARSPEEVAEGFLKIAVENMANAIKRISVQRGHDITHYTLNCFGGAGGQHACLVADTLGMPRVLIHPLAGVLSAYGMGLADMTTIGEATVEEPLSPTLCERLQQVIHELEQQGRRELLDQGAAPESIHSRHQLLVRYQGTDTSLLVDFGSVGSIRHGFEALHQQQFGFCTPDTPLLVSAAVVEVISRSASLQDEPDLPSPAGPLPKPLDLVRTFMAGTFHDATPVHDRQYLQPGHCLQGPAIIQEPVGTIVVEPGWQASVNPKGHIILERYQARPRQYAVGTEVDPVMLEVFNNLFMSIAEQMGTTLEKTASSANIKERLDFSCAIFDHGGALVANAPHVPVHLGSMGESVRAILQQRQGTMRPGDVYMLNDPYQGGTHLPDVTVVTPVFDHSGAEILFYVASRAHHADIGGITPGSMPPDSRAIEDEGVLITNFQVVRDGQLLEPQVRRLFSSGAHPARNPDQNISDLKAQIAANNCGVRELHKMVDHYSLPVVHAYMQHVQDNAEEQVRRVLHVLEDGQWEKIMDCGARIRVTIRVDRHHRSATVDFTGSSPQQPGNFNAPRAVTRAAVLYALRTLVQDNIPLNDGCLKPIQLIIPQGSMLSPTYPAAVVAGNVEVSQVITDTLYAALGVLANSQGTMNNLTFGNSRYQHYETLCGGAGAGNGFHGASAVHVHMTNSRLTDPEILETRFPVLLESFSIRHGSGGAGTWQGGNGAERRIRTLEPMEVAILANSHQVAPSGLQGGSNGATGHCWVERRDGTKEVLLSTGKATMQKGDVVVVQTPGGGGFGAG</sequence>
<dbReference type="Pfam" id="PF02538">
    <property type="entry name" value="Hydantoinase_B"/>
    <property type="match status" value="1"/>
</dbReference>
<protein>
    <submittedName>
        <fullName evidence="6">5-oxoprolinase (ATP-hydrolyzing)</fullName>
        <ecNumber evidence="6">3.5.2.9</ecNumber>
    </submittedName>
</protein>
<dbReference type="InterPro" id="IPR045079">
    <property type="entry name" value="Oxoprolinase-like"/>
</dbReference>
<reference evidence="6 7" key="1">
    <citation type="submission" date="2010-12" db="EMBL/GenBank/DDBJ databases">
        <title>Complete sequence of Desulfurispirillum indicum S5.</title>
        <authorList>
            <consortium name="US DOE Joint Genome Institute"/>
            <person name="Lucas S."/>
            <person name="Copeland A."/>
            <person name="Lapidus A."/>
            <person name="Cheng J.-F."/>
            <person name="Goodwin L."/>
            <person name="Pitluck S."/>
            <person name="Chertkov O."/>
            <person name="Held B."/>
            <person name="Detter J.C."/>
            <person name="Han C."/>
            <person name="Tapia R."/>
            <person name="Land M."/>
            <person name="Hauser L."/>
            <person name="Kyrpides N."/>
            <person name="Ivanova N."/>
            <person name="Mikhailova N."/>
            <person name="Haggblom M."/>
            <person name="Rauschenbach I."/>
            <person name="Bini E."/>
            <person name="Woyke T."/>
        </authorList>
    </citation>
    <scope>NUCLEOTIDE SEQUENCE [LARGE SCALE GENOMIC DNA]</scope>
    <source>
        <strain evidence="7">ATCC BAA-1389 / DSM 22839 / S5</strain>
    </source>
</reference>